<dbReference type="Gene3D" id="2.20.70.10">
    <property type="match status" value="1"/>
</dbReference>
<feature type="region of interest" description="Disordered" evidence="5">
    <location>
        <begin position="22"/>
        <end position="106"/>
    </location>
</feature>
<sequence>MDRKKRLAVSSAAASQAAAIEAMEKKKKDDAKAAKRKAARALAAKSAKSAKSVPAKKRPRSPIDLTVDSSPPLKSRPPLPPPRKRPTIRNPSTLNPPTLGRVISDSERKEIQRQIKEGEKIFTRIYGNERIDMPWFTRSILSSALLPSSPPPSTPTPSRFTSARHYLAYYLPLFMREVIAEVGSEASEKFQRELDSRVVCVEESAVTVGRGGYGQQKKQQQAEDPSLITLKLTVPKIPQPPSNPPKTEFRQGDLLLLYGSEDHQYVRDCVLKGERLGVDKAIIVNVEVKRFTLENLIVKTSKASYQSIITTSSSLPLNNPTSLKIKTFRYAKIGNLVTPIREFNALLSLPKLPLLKAFLNPPWRKTLNTPKAPSSPNFLPTSEKSIGALALLNCAPKSAAYGNGFITHFEKNYNESQLLAISAASKGYGEDGGVTLIKGPPGTGKTTTLVGVLNSVHLRQMNVFQAGIAEIAKTLANSSMKNSEVNEKWQKAAGNKPRILVCAPSNGAVDNIIKKVMTNGFVDGKGKRYFPSMYRVGSGQSTEIKDQVSLEKAVNDIYKDAADATVMEPRIAALKLKMKATSDLINGLIARLQAIKRACPKTLKKGWEIRCMDDFDTTGRVYWINHIDKTTQLFPPKDDPVDLDSLHPGIKAEAMPEFKAHLGTLVSCSQRYDRSKTELENCEYAKGKQGHHTRLHIEANLLEQCQIVFVTLSSAGHPSLQNTRKFEVVIVDEAAQCVEPSTLIALELGSHHTVLVGDPKQLPATLFDSSGARDGRRYDRSLFERLEAGNVDVYMLNTQYRMHSEISKFPRARFYENKLLNSSRNDERTFGKSLLKAMSSSVKTLATPYVIFDLKSQEEKSGMSLINRLEADFVIDIVRALQESFGYENLRNKVGVITPYAKQVKHISRQIEAAVNEGCVPVETNTVDGFQGREKEVIIFSAVRAGKGNGIGFLSDERRMNVALTRPKSMFVLVCDVDRVRKGDSNWKALVDEAGRAGKVVRVIGSGRQEGNGKRRSFNLEDLEFSELPQVQEVEMGRAERTKEGEVSGGEGEAFPPLPEAFPPLPESYLTPVERGGEFEEGEEEEM</sequence>
<gene>
    <name evidence="7" type="ORF">TrVE_jg14193</name>
</gene>
<dbReference type="GO" id="GO:0004386">
    <property type="term" value="F:helicase activity"/>
    <property type="evidence" value="ECO:0007669"/>
    <property type="project" value="UniProtKB-KW"/>
</dbReference>
<dbReference type="FunFam" id="3.40.50.300:FF:000326">
    <property type="entry name" value="P-loop containing nucleoside triphosphate hydrolase"/>
    <property type="match status" value="1"/>
</dbReference>
<dbReference type="InterPro" id="IPR027417">
    <property type="entry name" value="P-loop_NTPase"/>
</dbReference>
<dbReference type="InterPro" id="IPR045055">
    <property type="entry name" value="DNA2/NAM7-like"/>
</dbReference>
<dbReference type="Pfam" id="PF13087">
    <property type="entry name" value="AAA_12"/>
    <property type="match status" value="1"/>
</dbReference>
<reference evidence="8" key="1">
    <citation type="journal article" date="2023" name="Commun. Biol.">
        <title>Genome analysis of Parmales, the sister group of diatoms, reveals the evolutionary specialization of diatoms from phago-mixotrophs to photoautotrophs.</title>
        <authorList>
            <person name="Ban H."/>
            <person name="Sato S."/>
            <person name="Yoshikawa S."/>
            <person name="Yamada K."/>
            <person name="Nakamura Y."/>
            <person name="Ichinomiya M."/>
            <person name="Sato N."/>
            <person name="Blanc-Mathieu R."/>
            <person name="Endo H."/>
            <person name="Kuwata A."/>
            <person name="Ogata H."/>
        </authorList>
    </citation>
    <scope>NUCLEOTIDE SEQUENCE [LARGE SCALE GENOMIC DNA]</scope>
    <source>
        <strain evidence="8">NIES 3699</strain>
    </source>
</reference>
<evidence type="ECO:0000313" key="8">
    <source>
        <dbReference type="Proteomes" id="UP001165160"/>
    </source>
</evidence>
<dbReference type="EMBL" id="BRXX01000408">
    <property type="protein sequence ID" value="GMI09976.1"/>
    <property type="molecule type" value="Genomic_DNA"/>
</dbReference>
<dbReference type="InterPro" id="IPR001202">
    <property type="entry name" value="WW_dom"/>
</dbReference>
<keyword evidence="4" id="KW-0067">ATP-binding</keyword>
<dbReference type="Proteomes" id="UP001165160">
    <property type="component" value="Unassembled WGS sequence"/>
</dbReference>
<dbReference type="GO" id="GO:0005694">
    <property type="term" value="C:chromosome"/>
    <property type="evidence" value="ECO:0007669"/>
    <property type="project" value="UniProtKB-ARBA"/>
</dbReference>
<feature type="compositionally biased region" description="Basic and acidic residues" evidence="5">
    <location>
        <begin position="22"/>
        <end position="33"/>
    </location>
</feature>
<keyword evidence="8" id="KW-1185">Reference proteome</keyword>
<protein>
    <recommendedName>
        <fullName evidence="6">WW domain-containing protein</fullName>
    </recommendedName>
</protein>
<organism evidence="7 8">
    <name type="scientific">Triparma verrucosa</name>
    <dbReference type="NCBI Taxonomy" id="1606542"/>
    <lineage>
        <taxon>Eukaryota</taxon>
        <taxon>Sar</taxon>
        <taxon>Stramenopiles</taxon>
        <taxon>Ochrophyta</taxon>
        <taxon>Bolidophyceae</taxon>
        <taxon>Parmales</taxon>
        <taxon>Triparmaceae</taxon>
        <taxon>Triparma</taxon>
    </lineage>
</organism>
<dbReference type="PANTHER" id="PTHR10887:SF495">
    <property type="entry name" value="HELICASE SENATAXIN ISOFORM X1-RELATED"/>
    <property type="match status" value="1"/>
</dbReference>
<feature type="compositionally biased region" description="Low complexity" evidence="5">
    <location>
        <begin position="40"/>
        <end position="53"/>
    </location>
</feature>
<proteinExistence type="predicted"/>
<keyword evidence="1" id="KW-0547">Nucleotide-binding</keyword>
<dbReference type="Gene3D" id="3.40.50.300">
    <property type="entry name" value="P-loop containing nucleotide triphosphate hydrolases"/>
    <property type="match status" value="2"/>
</dbReference>
<evidence type="ECO:0000256" key="1">
    <source>
        <dbReference type="ARBA" id="ARBA00022741"/>
    </source>
</evidence>
<dbReference type="Pfam" id="PF13086">
    <property type="entry name" value="AAA_11"/>
    <property type="match status" value="1"/>
</dbReference>
<accession>A0A9W7FD76</accession>
<evidence type="ECO:0000256" key="5">
    <source>
        <dbReference type="SAM" id="MobiDB-lite"/>
    </source>
</evidence>
<feature type="compositionally biased region" description="Basic and acidic residues" evidence="5">
    <location>
        <begin position="1035"/>
        <end position="1046"/>
    </location>
</feature>
<evidence type="ECO:0000256" key="2">
    <source>
        <dbReference type="ARBA" id="ARBA00022801"/>
    </source>
</evidence>
<evidence type="ECO:0000256" key="4">
    <source>
        <dbReference type="ARBA" id="ARBA00022840"/>
    </source>
</evidence>
<dbReference type="PROSITE" id="PS50020">
    <property type="entry name" value="WW_DOMAIN_2"/>
    <property type="match status" value="1"/>
</dbReference>
<dbReference type="CDD" id="cd18808">
    <property type="entry name" value="SF1_C_Upf1"/>
    <property type="match status" value="1"/>
</dbReference>
<dbReference type="PANTHER" id="PTHR10887">
    <property type="entry name" value="DNA2/NAM7 HELICASE FAMILY"/>
    <property type="match status" value="1"/>
</dbReference>
<evidence type="ECO:0000256" key="3">
    <source>
        <dbReference type="ARBA" id="ARBA00022806"/>
    </source>
</evidence>
<feature type="compositionally biased region" description="Pro residues" evidence="5">
    <location>
        <begin position="1056"/>
        <end position="1066"/>
    </location>
</feature>
<dbReference type="InterPro" id="IPR047187">
    <property type="entry name" value="SF1_C_Upf1"/>
</dbReference>
<name>A0A9W7FD76_9STRA</name>
<keyword evidence="3" id="KW-0347">Helicase</keyword>
<dbReference type="AlphaFoldDB" id="A0A9W7FD76"/>
<dbReference type="CDD" id="cd00201">
    <property type="entry name" value="WW"/>
    <property type="match status" value="1"/>
</dbReference>
<dbReference type="GO" id="GO:0016787">
    <property type="term" value="F:hydrolase activity"/>
    <property type="evidence" value="ECO:0007669"/>
    <property type="project" value="UniProtKB-KW"/>
</dbReference>
<evidence type="ECO:0000313" key="7">
    <source>
        <dbReference type="EMBL" id="GMI09976.1"/>
    </source>
</evidence>
<feature type="domain" description="WW" evidence="6">
    <location>
        <begin position="601"/>
        <end position="638"/>
    </location>
</feature>
<dbReference type="CDD" id="cd18042">
    <property type="entry name" value="DEXXQc_SETX"/>
    <property type="match status" value="1"/>
</dbReference>
<dbReference type="GO" id="GO:0005524">
    <property type="term" value="F:ATP binding"/>
    <property type="evidence" value="ECO:0007669"/>
    <property type="project" value="UniProtKB-KW"/>
</dbReference>
<comment type="caution">
    <text evidence="7">The sequence shown here is derived from an EMBL/GenBank/DDBJ whole genome shotgun (WGS) entry which is preliminary data.</text>
</comment>
<keyword evidence="2" id="KW-0378">Hydrolase</keyword>
<dbReference type="InterPro" id="IPR041679">
    <property type="entry name" value="DNA2/NAM7-like_C"/>
</dbReference>
<dbReference type="SUPFAM" id="SSF52540">
    <property type="entry name" value="P-loop containing nucleoside triphosphate hydrolases"/>
    <property type="match status" value="1"/>
</dbReference>
<dbReference type="InterPro" id="IPR041677">
    <property type="entry name" value="DNA2/NAM7_AAA_11"/>
</dbReference>
<feature type="region of interest" description="Disordered" evidence="5">
    <location>
        <begin position="1032"/>
        <end position="1087"/>
    </location>
</feature>
<evidence type="ECO:0000259" key="6">
    <source>
        <dbReference type="PROSITE" id="PS50020"/>
    </source>
</evidence>